<name>A0A8C4R1G4_EPTBU</name>
<dbReference type="InterPro" id="IPR010989">
    <property type="entry name" value="SNARE"/>
</dbReference>
<dbReference type="InterPro" id="IPR006011">
    <property type="entry name" value="Syntaxin_N"/>
</dbReference>
<reference evidence="3" key="2">
    <citation type="submission" date="2025-09" db="UniProtKB">
        <authorList>
            <consortium name="Ensembl"/>
        </authorList>
    </citation>
    <scope>IDENTIFICATION</scope>
</reference>
<evidence type="ECO:0000259" key="2">
    <source>
        <dbReference type="SMART" id="SM00503"/>
    </source>
</evidence>
<dbReference type="Pfam" id="PF00804">
    <property type="entry name" value="Syntaxin"/>
    <property type="match status" value="1"/>
</dbReference>
<protein>
    <recommendedName>
        <fullName evidence="2">Syntaxin N-terminal domain-containing protein</fullName>
    </recommendedName>
</protein>
<evidence type="ECO:0000313" key="4">
    <source>
        <dbReference type="Proteomes" id="UP000694388"/>
    </source>
</evidence>
<proteinExistence type="predicted"/>
<dbReference type="GO" id="GO:0016192">
    <property type="term" value="P:vesicle-mediated transport"/>
    <property type="evidence" value="ECO:0007669"/>
    <property type="project" value="InterPro"/>
</dbReference>
<dbReference type="SUPFAM" id="SSF47661">
    <property type="entry name" value="t-snare proteins"/>
    <property type="match status" value="1"/>
</dbReference>
<dbReference type="AlphaFoldDB" id="A0A8C4R1G4"/>
<feature type="region of interest" description="Disordered" evidence="1">
    <location>
        <begin position="1"/>
        <end position="33"/>
    </location>
</feature>
<feature type="domain" description="Syntaxin N-terminal" evidence="2">
    <location>
        <begin position="31"/>
        <end position="150"/>
    </location>
</feature>
<evidence type="ECO:0000313" key="3">
    <source>
        <dbReference type="Ensembl" id="ENSEBUP00000022956.1"/>
    </source>
</evidence>
<dbReference type="Ensembl" id="ENSEBUT00000023532.1">
    <property type="protein sequence ID" value="ENSEBUP00000022956.1"/>
    <property type="gene ID" value="ENSEBUG00000014152.1"/>
</dbReference>
<dbReference type="Proteomes" id="UP000694388">
    <property type="component" value="Unplaced"/>
</dbReference>
<dbReference type="SMART" id="SM00503">
    <property type="entry name" value="SynN"/>
    <property type="match status" value="1"/>
</dbReference>
<feature type="compositionally biased region" description="Polar residues" evidence="1">
    <location>
        <begin position="13"/>
        <end position="27"/>
    </location>
</feature>
<keyword evidence="4" id="KW-1185">Reference proteome</keyword>
<dbReference type="GO" id="GO:0016020">
    <property type="term" value="C:membrane"/>
    <property type="evidence" value="ECO:0007669"/>
    <property type="project" value="InterPro"/>
</dbReference>
<accession>A0A8C4R1G4</accession>
<sequence length="188" mass="21342">MMKDRLAELQDQAPETQSFLGAESTRNVPDDEDASTNAFFAKVDRMSEDLAGLEILVNRLQDIQQNVLTDLQPKEGDKKELHRLRSDILSCCQRLSRDLKDLEKSIEEGGAANQTEAKIRVTLNTTLHTRFLELMKKCNEEQAKYGDLSRDRIIRQADICECVSQVSLGLMGTGERQWAKLKRAKIMS</sequence>
<evidence type="ECO:0000256" key="1">
    <source>
        <dbReference type="SAM" id="MobiDB-lite"/>
    </source>
</evidence>
<dbReference type="Gene3D" id="1.20.58.70">
    <property type="match status" value="1"/>
</dbReference>
<reference evidence="3" key="1">
    <citation type="submission" date="2025-08" db="UniProtKB">
        <authorList>
            <consortium name="Ensembl"/>
        </authorList>
    </citation>
    <scope>IDENTIFICATION</scope>
</reference>
<organism evidence="3 4">
    <name type="scientific">Eptatretus burgeri</name>
    <name type="common">Inshore hagfish</name>
    <dbReference type="NCBI Taxonomy" id="7764"/>
    <lineage>
        <taxon>Eukaryota</taxon>
        <taxon>Metazoa</taxon>
        <taxon>Chordata</taxon>
        <taxon>Craniata</taxon>
        <taxon>Vertebrata</taxon>
        <taxon>Cyclostomata</taxon>
        <taxon>Myxini</taxon>
        <taxon>Myxiniformes</taxon>
        <taxon>Myxinidae</taxon>
        <taxon>Eptatretinae</taxon>
        <taxon>Eptatretus</taxon>
    </lineage>
</organism>